<dbReference type="AlphaFoldDB" id="A0A9N9DEB3"/>
<keyword evidence="3" id="KW-1185">Reference proteome</keyword>
<evidence type="ECO:0000313" key="2">
    <source>
        <dbReference type="EMBL" id="CAG8633155.1"/>
    </source>
</evidence>
<dbReference type="Proteomes" id="UP000789570">
    <property type="component" value="Unassembled WGS sequence"/>
</dbReference>
<evidence type="ECO:0000256" key="1">
    <source>
        <dbReference type="SAM" id="MobiDB-lite"/>
    </source>
</evidence>
<sequence length="39" mass="4619">MQNNIKNDNNILKDETNNSKGQRCGCYKEYRHYAKICPN</sequence>
<feature type="region of interest" description="Disordered" evidence="1">
    <location>
        <begin position="1"/>
        <end position="21"/>
    </location>
</feature>
<comment type="caution">
    <text evidence="2">The sequence shown here is derived from an EMBL/GenBank/DDBJ whole genome shotgun (WGS) entry which is preliminary data.</text>
</comment>
<accession>A0A9N9DEB3</accession>
<dbReference type="EMBL" id="CAJVPQ010003621">
    <property type="protein sequence ID" value="CAG8633155.1"/>
    <property type="molecule type" value="Genomic_DNA"/>
</dbReference>
<proteinExistence type="predicted"/>
<name>A0A9N9DEB3_9GLOM</name>
<feature type="compositionally biased region" description="Low complexity" evidence="1">
    <location>
        <begin position="1"/>
        <end position="10"/>
    </location>
</feature>
<evidence type="ECO:0000313" key="3">
    <source>
        <dbReference type="Proteomes" id="UP000789570"/>
    </source>
</evidence>
<gene>
    <name evidence="2" type="ORF">FCALED_LOCUS10174</name>
</gene>
<organism evidence="2 3">
    <name type="scientific">Funneliformis caledonium</name>
    <dbReference type="NCBI Taxonomy" id="1117310"/>
    <lineage>
        <taxon>Eukaryota</taxon>
        <taxon>Fungi</taxon>
        <taxon>Fungi incertae sedis</taxon>
        <taxon>Mucoromycota</taxon>
        <taxon>Glomeromycotina</taxon>
        <taxon>Glomeromycetes</taxon>
        <taxon>Glomerales</taxon>
        <taxon>Glomeraceae</taxon>
        <taxon>Funneliformis</taxon>
    </lineage>
</organism>
<protein>
    <submittedName>
        <fullName evidence="2">14660_t:CDS:1</fullName>
    </submittedName>
</protein>
<reference evidence="2" key="1">
    <citation type="submission" date="2021-06" db="EMBL/GenBank/DDBJ databases">
        <authorList>
            <person name="Kallberg Y."/>
            <person name="Tangrot J."/>
            <person name="Rosling A."/>
        </authorList>
    </citation>
    <scope>NUCLEOTIDE SEQUENCE</scope>
    <source>
        <strain evidence="2">UK204</strain>
    </source>
</reference>